<feature type="compositionally biased region" description="Basic and acidic residues" evidence="1">
    <location>
        <begin position="98"/>
        <end position="110"/>
    </location>
</feature>
<gene>
    <name evidence="3" type="ORF">VB774_07095</name>
</gene>
<feature type="compositionally biased region" description="Basic and acidic residues" evidence="1">
    <location>
        <begin position="39"/>
        <end position="50"/>
    </location>
</feature>
<dbReference type="Pfam" id="PF13699">
    <property type="entry name" value="eCIS_core"/>
    <property type="match status" value="1"/>
</dbReference>
<feature type="region of interest" description="Disordered" evidence="1">
    <location>
        <begin position="550"/>
        <end position="577"/>
    </location>
</feature>
<organism evidence="3 4">
    <name type="scientific">Pseudanabaena galeata UHCC 0370</name>
    <dbReference type="NCBI Taxonomy" id="3110310"/>
    <lineage>
        <taxon>Bacteria</taxon>
        <taxon>Bacillati</taxon>
        <taxon>Cyanobacteriota</taxon>
        <taxon>Cyanophyceae</taxon>
        <taxon>Pseudanabaenales</taxon>
        <taxon>Pseudanabaenaceae</taxon>
        <taxon>Pseudanabaena</taxon>
    </lineage>
</organism>
<sequence length="577" mass="61646">MKSNHENSPKTASSVAPTTLNLQTRPFAPIEAGSAESPSTEKTEKSEHQQKYSPNILERLINSPPPEPASSVQRKPENRLKAIAQNRSIQAKLAIGEPNDKYEKEADDTASKVVQQINTPIQNQSIQRDALPQGNKLRKKPLQRRENVGGGDASTELETSIQSARGGGQPLAANLQRSMGQAMGADFSGVKVHTDSQSDQLNQSIQAKAFTTGQDVFFRQGAYEPSSRGGQELIAHELTHVVQQNGGAVQRSPQPTTTSSVGDERIQRLFGFGKKKKQGFQQLDDDNDQEALLDDSESVEEEEDGVKIEAGPLSYQNGVVTIPIWGDQELKIGRSGVDLEGALPSKEFALKLPSLGASIDIPFAPGAYATAGLAITPKVSFTISGGTYSIKTGDEKTLSISDAGVTGTMGLEIQATAGVGAGVANVVGLEGGIFGALGGTAELTGTLGGTANFSTKSYALNLGLNASADIVGKAGVFVKAKLMMLSAEKTFDLVEKTFANFSYTRDIELGGSQGAWWPSITDFTKKEYGDVTTTKRLKTINGKKYEELIDEDESHKAESHEDATDGVVYNPMHKRTD</sequence>
<protein>
    <submittedName>
        <fullName evidence="3">DUF4157 domain-containing protein</fullName>
    </submittedName>
</protein>
<feature type="compositionally biased region" description="Polar residues" evidence="1">
    <location>
        <begin position="9"/>
        <end position="24"/>
    </location>
</feature>
<feature type="region of interest" description="Disordered" evidence="1">
    <location>
        <begin position="1"/>
        <end position="171"/>
    </location>
</feature>
<feature type="domain" description="eCIS core" evidence="2">
    <location>
        <begin position="170"/>
        <end position="247"/>
    </location>
</feature>
<dbReference type="EMBL" id="JAYGIE010000024">
    <property type="protein sequence ID" value="MEA5477383.1"/>
    <property type="molecule type" value="Genomic_DNA"/>
</dbReference>
<comment type="caution">
    <text evidence="3">The sequence shown here is derived from an EMBL/GenBank/DDBJ whole genome shotgun (WGS) entry which is preliminary data.</text>
</comment>
<dbReference type="Proteomes" id="UP001301388">
    <property type="component" value="Unassembled WGS sequence"/>
</dbReference>
<feature type="compositionally biased region" description="Polar residues" evidence="1">
    <location>
        <begin position="112"/>
        <end position="127"/>
    </location>
</feature>
<name>A0ABU5TGI0_9CYAN</name>
<proteinExistence type="predicted"/>
<evidence type="ECO:0000256" key="1">
    <source>
        <dbReference type="SAM" id="MobiDB-lite"/>
    </source>
</evidence>
<reference evidence="3 4" key="1">
    <citation type="submission" date="2023-12" db="EMBL/GenBank/DDBJ databases">
        <title>Baltic Sea Cyanobacteria.</title>
        <authorList>
            <person name="Delbaje E."/>
            <person name="Fewer D.P."/>
            <person name="Shishido T.K."/>
        </authorList>
    </citation>
    <scope>NUCLEOTIDE SEQUENCE [LARGE SCALE GENOMIC DNA]</scope>
    <source>
        <strain evidence="3 4">UHCC 0370</strain>
    </source>
</reference>
<feature type="compositionally biased region" description="Basic and acidic residues" evidence="1">
    <location>
        <begin position="550"/>
        <end position="563"/>
    </location>
</feature>
<dbReference type="RefSeq" id="WP_323260882.1">
    <property type="nucleotide sequence ID" value="NZ_JAYGIE010000024.1"/>
</dbReference>
<keyword evidence="4" id="KW-1185">Reference proteome</keyword>
<evidence type="ECO:0000313" key="3">
    <source>
        <dbReference type="EMBL" id="MEA5477383.1"/>
    </source>
</evidence>
<evidence type="ECO:0000313" key="4">
    <source>
        <dbReference type="Proteomes" id="UP001301388"/>
    </source>
</evidence>
<dbReference type="InterPro" id="IPR025295">
    <property type="entry name" value="eCIS_core_dom"/>
</dbReference>
<accession>A0ABU5TGI0</accession>
<evidence type="ECO:0000259" key="2">
    <source>
        <dbReference type="Pfam" id="PF13699"/>
    </source>
</evidence>